<gene>
    <name evidence="3" type="ORF">NP075_03750</name>
</gene>
<dbReference type="InterPro" id="IPR028051">
    <property type="entry name" value="CheX-like_dom"/>
</dbReference>
<protein>
    <submittedName>
        <fullName evidence="3">Chemotaxis protein CheX</fullName>
    </submittedName>
</protein>
<feature type="domain" description="Chemotaxis phosphatase CheX-like" evidence="2">
    <location>
        <begin position="40"/>
        <end position="116"/>
    </location>
</feature>
<evidence type="ECO:0000313" key="3">
    <source>
        <dbReference type="EMBL" id="UUI65858.1"/>
    </source>
</evidence>
<dbReference type="EMBL" id="CP101989">
    <property type="protein sequence ID" value="UUI65858.1"/>
    <property type="molecule type" value="Genomic_DNA"/>
</dbReference>
<evidence type="ECO:0000256" key="1">
    <source>
        <dbReference type="ARBA" id="ARBA00022500"/>
    </source>
</evidence>
<keyword evidence="1" id="KW-0145">Chemotaxis</keyword>
<reference evidence="3 4" key="1">
    <citation type="submission" date="2022-07" db="EMBL/GenBank/DDBJ databases">
        <title>Novel species in genus cellulomonas.</title>
        <authorList>
            <person name="Ye L."/>
        </authorList>
    </citation>
    <scope>NUCLEOTIDE SEQUENCE [LARGE SCALE GENOMIC DNA]</scope>
    <source>
        <strain evidence="4">zg-Y908</strain>
    </source>
</reference>
<dbReference type="InterPro" id="IPR028976">
    <property type="entry name" value="CheC-like_sf"/>
</dbReference>
<dbReference type="Gene3D" id="3.40.1550.10">
    <property type="entry name" value="CheC-like"/>
    <property type="match status" value="1"/>
</dbReference>
<organism evidence="3 4">
    <name type="scientific">Cellulomonas wangsupingiae</name>
    <dbReference type="NCBI Taxonomy" id="2968085"/>
    <lineage>
        <taxon>Bacteria</taxon>
        <taxon>Bacillati</taxon>
        <taxon>Actinomycetota</taxon>
        <taxon>Actinomycetes</taxon>
        <taxon>Micrococcales</taxon>
        <taxon>Cellulomonadaceae</taxon>
        <taxon>Cellulomonas</taxon>
    </lineage>
</organism>
<dbReference type="Pfam" id="PF13690">
    <property type="entry name" value="CheX"/>
    <property type="match status" value="1"/>
</dbReference>
<evidence type="ECO:0000259" key="2">
    <source>
        <dbReference type="Pfam" id="PF13690"/>
    </source>
</evidence>
<name>A0ABY5KBU9_9CELL</name>
<dbReference type="Proteomes" id="UP001317322">
    <property type="component" value="Chromosome"/>
</dbReference>
<sequence length="158" mass="15959">MSTTTDVYAVAEALFATLVDGRPGTLRPWTGDGPAWSDPVVAWVDLHGGWTGRAAVTAESGTADDLARALLDLPTDDPVAADDVRDAFGEVANVVGGSVKALLPAVGAMGLPTVAAAAPALPGSVLVAHVLLDWRGRALELTVRGTSAPAGPREGGAR</sequence>
<dbReference type="SUPFAM" id="SSF103039">
    <property type="entry name" value="CheC-like"/>
    <property type="match status" value="1"/>
</dbReference>
<evidence type="ECO:0000313" key="4">
    <source>
        <dbReference type="Proteomes" id="UP001317322"/>
    </source>
</evidence>
<keyword evidence="4" id="KW-1185">Reference proteome</keyword>
<accession>A0ABY5KBU9</accession>
<dbReference type="RefSeq" id="WP_227563924.1">
    <property type="nucleotide sequence ID" value="NZ_CP101989.1"/>
</dbReference>
<proteinExistence type="predicted"/>